<comment type="caution">
    <text evidence="4">The sequence shown here is derived from an EMBL/GenBank/DDBJ whole genome shotgun (WGS) entry which is preliminary data.</text>
</comment>
<dbReference type="EMBL" id="CAJNRF010017951">
    <property type="protein sequence ID" value="CAF2243822.1"/>
    <property type="molecule type" value="Genomic_DNA"/>
</dbReference>
<dbReference type="InterPro" id="IPR036397">
    <property type="entry name" value="RNaseH_sf"/>
</dbReference>
<dbReference type="Proteomes" id="UP000663866">
    <property type="component" value="Unassembled WGS sequence"/>
</dbReference>
<organism evidence="4 5">
    <name type="scientific">Rotaria magnacalcarata</name>
    <dbReference type="NCBI Taxonomy" id="392030"/>
    <lineage>
        <taxon>Eukaryota</taxon>
        <taxon>Metazoa</taxon>
        <taxon>Spiralia</taxon>
        <taxon>Gnathifera</taxon>
        <taxon>Rotifera</taxon>
        <taxon>Eurotatoria</taxon>
        <taxon>Bdelloidea</taxon>
        <taxon>Philodinida</taxon>
        <taxon>Philodinidae</taxon>
        <taxon>Rotaria</taxon>
    </lineage>
</organism>
<evidence type="ECO:0000313" key="1">
    <source>
        <dbReference type="EMBL" id="CAF2243822.1"/>
    </source>
</evidence>
<gene>
    <name evidence="3" type="ORF">OVN521_LOCUS20545</name>
    <name evidence="4" type="ORF">UXM345_LOCUS30555</name>
    <name evidence="1" type="ORF">WKI299_LOCUS36659</name>
    <name evidence="2" type="ORF">XDN619_LOCUS37207</name>
</gene>
<dbReference type="Proteomes" id="UP000663887">
    <property type="component" value="Unassembled WGS sequence"/>
</dbReference>
<keyword evidence="6" id="KW-1185">Reference proteome</keyword>
<dbReference type="Gene3D" id="3.30.420.10">
    <property type="entry name" value="Ribonuclease H-like superfamily/Ribonuclease H"/>
    <property type="match status" value="1"/>
</dbReference>
<name>A0A820EL38_9BILA</name>
<proteinExistence type="predicted"/>
<evidence type="ECO:0000313" key="3">
    <source>
        <dbReference type="EMBL" id="CAF4094448.1"/>
    </source>
</evidence>
<evidence type="ECO:0000313" key="2">
    <source>
        <dbReference type="EMBL" id="CAF2272276.1"/>
    </source>
</evidence>
<dbReference type="Proteomes" id="UP000663856">
    <property type="component" value="Unassembled WGS sequence"/>
</dbReference>
<dbReference type="EMBL" id="CAJNRG010019375">
    <property type="protein sequence ID" value="CAF2272276.1"/>
    <property type="molecule type" value="Genomic_DNA"/>
</dbReference>
<accession>A0A820EL38</accession>
<dbReference type="Proteomes" id="UP000663842">
    <property type="component" value="Unassembled WGS sequence"/>
</dbReference>
<dbReference type="GO" id="GO:0003676">
    <property type="term" value="F:nucleic acid binding"/>
    <property type="evidence" value="ECO:0007669"/>
    <property type="project" value="InterPro"/>
</dbReference>
<evidence type="ECO:0000313" key="5">
    <source>
        <dbReference type="Proteomes" id="UP000663842"/>
    </source>
</evidence>
<reference evidence="4" key="1">
    <citation type="submission" date="2021-02" db="EMBL/GenBank/DDBJ databases">
        <authorList>
            <person name="Nowell W R."/>
        </authorList>
    </citation>
    <scope>NUCLEOTIDE SEQUENCE</scope>
</reference>
<sequence>MMYGKNSPHNSIRLREGLQHFHVIPKPLKSGTHISDRLWLCDWFKDWTEQHFLHLGSSDEFFVWIVRRQNYQDDRIWAKNVEYIEEDERIYEIIRHQACIKVFIMFTCKRLLWVIKDKSESWTGQYFHDVILTEHVIPFLKNEEHVIDPDEVIFVYDKAICMRANRTQHLFQDNDVKFWDNDTWPENSTDLNMTEILGQ</sequence>
<dbReference type="EMBL" id="CAJOBF010008088">
    <property type="protein sequence ID" value="CAF4247890.1"/>
    <property type="molecule type" value="Genomic_DNA"/>
</dbReference>
<dbReference type="AlphaFoldDB" id="A0A820EL38"/>
<protein>
    <submittedName>
        <fullName evidence="4">Uncharacterized protein</fullName>
    </submittedName>
</protein>
<dbReference type="EMBL" id="CAJOBG010004090">
    <property type="protein sequence ID" value="CAF4094448.1"/>
    <property type="molecule type" value="Genomic_DNA"/>
</dbReference>
<evidence type="ECO:0000313" key="4">
    <source>
        <dbReference type="EMBL" id="CAF4247890.1"/>
    </source>
</evidence>
<evidence type="ECO:0000313" key="6">
    <source>
        <dbReference type="Proteomes" id="UP000663866"/>
    </source>
</evidence>